<dbReference type="GO" id="GO:0043657">
    <property type="term" value="C:host cell"/>
    <property type="evidence" value="ECO:0007669"/>
    <property type="project" value="UniProtKB-SubCell"/>
</dbReference>
<evidence type="ECO:0000256" key="3">
    <source>
        <dbReference type="ARBA" id="ARBA00022525"/>
    </source>
</evidence>
<evidence type="ECO:0000313" key="6">
    <source>
        <dbReference type="Proteomes" id="UP000242875"/>
    </source>
</evidence>
<organism evidence="5 6">
    <name type="scientific">Bifiguratus adelaidae</name>
    <dbReference type="NCBI Taxonomy" id="1938954"/>
    <lineage>
        <taxon>Eukaryota</taxon>
        <taxon>Fungi</taxon>
        <taxon>Fungi incertae sedis</taxon>
        <taxon>Mucoromycota</taxon>
        <taxon>Mucoromycotina</taxon>
        <taxon>Endogonomycetes</taxon>
        <taxon>Endogonales</taxon>
        <taxon>Endogonales incertae sedis</taxon>
        <taxon>Bifiguratus</taxon>
    </lineage>
</organism>
<gene>
    <name evidence="5" type="ORF">BZG36_05394</name>
</gene>
<dbReference type="InterPro" id="IPR045379">
    <property type="entry name" value="Crinkler_N"/>
</dbReference>
<dbReference type="EMBL" id="MVBO01000214">
    <property type="protein sequence ID" value="OZJ01939.1"/>
    <property type="molecule type" value="Genomic_DNA"/>
</dbReference>
<dbReference type="OrthoDB" id="2393824at2759"/>
<name>A0A261XUA5_9FUNG</name>
<evidence type="ECO:0000259" key="4">
    <source>
        <dbReference type="Pfam" id="PF20147"/>
    </source>
</evidence>
<accession>A0A261XUA5</accession>
<dbReference type="Proteomes" id="UP000242875">
    <property type="component" value="Unassembled WGS sequence"/>
</dbReference>
<keyword evidence="3" id="KW-0964">Secreted</keyword>
<evidence type="ECO:0000256" key="2">
    <source>
        <dbReference type="ARBA" id="ARBA00004613"/>
    </source>
</evidence>
<protein>
    <recommendedName>
        <fullName evidence="4">Crinkler effector protein N-terminal domain-containing protein</fullName>
    </recommendedName>
</protein>
<evidence type="ECO:0000313" key="5">
    <source>
        <dbReference type="EMBL" id="OZJ01939.1"/>
    </source>
</evidence>
<feature type="domain" description="Crinkler effector protein N-terminal" evidence="4">
    <location>
        <begin position="23"/>
        <end position="122"/>
    </location>
</feature>
<sequence length="307" mass="34416">MDMMDVDDTARKLNFILLKNGLAYGDPTFRSITVPSSCNLSELREVIRDKCSTLLQGIDPASLQVYKTDLDDVGSDVLLQQLEAQNVTIDVAEWRTTLLRGLALLSDYFANQPDKRAIHLVVDCTAAVKQRDKEAPRWSIDEVPRDTVIQEVDTFLLSKLNEFQRFDSRKFSLTKYQPESSHAHFRAISKLVIPKVTERPLLLLHNLPRNGSGGFVDTEHLESSLQFDSVRRLAVIVGASGSGKSRMAIELLCRKFGFYFTCATGGTEHAIGSRDIQSMVSTVTKKCNDPDMVANNDEYATRYMTSL</sequence>
<comment type="subcellular location">
    <subcellularLocation>
        <location evidence="1">Host cell</location>
    </subcellularLocation>
    <subcellularLocation>
        <location evidence="2">Secreted</location>
    </subcellularLocation>
</comment>
<dbReference type="AlphaFoldDB" id="A0A261XUA5"/>
<proteinExistence type="predicted"/>
<keyword evidence="6" id="KW-1185">Reference proteome</keyword>
<comment type="caution">
    <text evidence="5">The sequence shown here is derived from an EMBL/GenBank/DDBJ whole genome shotgun (WGS) entry which is preliminary data.</text>
</comment>
<dbReference type="Pfam" id="PF20147">
    <property type="entry name" value="Crinkler"/>
    <property type="match status" value="1"/>
</dbReference>
<dbReference type="GO" id="GO:0005576">
    <property type="term" value="C:extracellular region"/>
    <property type="evidence" value="ECO:0007669"/>
    <property type="project" value="UniProtKB-SubCell"/>
</dbReference>
<evidence type="ECO:0000256" key="1">
    <source>
        <dbReference type="ARBA" id="ARBA00004340"/>
    </source>
</evidence>
<feature type="non-terminal residue" evidence="5">
    <location>
        <position position="307"/>
    </location>
</feature>
<reference evidence="5 6" key="1">
    <citation type="journal article" date="2017" name="Mycologia">
        <title>Bifiguratus adelaidae, gen. et sp. nov., a new member of Mucoromycotina in endophytic and soil-dwelling habitats.</title>
        <authorList>
            <person name="Torres-Cruz T.J."/>
            <person name="Billingsley Tobias T.L."/>
            <person name="Almatruk M."/>
            <person name="Hesse C."/>
            <person name="Kuske C.R."/>
            <person name="Desiro A."/>
            <person name="Benucci G.M."/>
            <person name="Bonito G."/>
            <person name="Stajich J.E."/>
            <person name="Dunlap C."/>
            <person name="Arnold A.E."/>
            <person name="Porras-Alfaro A."/>
        </authorList>
    </citation>
    <scope>NUCLEOTIDE SEQUENCE [LARGE SCALE GENOMIC DNA]</scope>
    <source>
        <strain evidence="5 6">AZ0501</strain>
    </source>
</reference>